<dbReference type="eggNOG" id="COG0188">
    <property type="taxonomic scope" value="Bacteria"/>
</dbReference>
<dbReference type="InterPro" id="IPR013758">
    <property type="entry name" value="Topo_IIA_A/C_ab"/>
</dbReference>
<dbReference type="EC" id="5.6.2.2" evidence="8"/>
<keyword evidence="7 8" id="KW-0413">Isomerase</keyword>
<evidence type="ECO:0000259" key="11">
    <source>
        <dbReference type="PROSITE" id="PS52040"/>
    </source>
</evidence>
<dbReference type="InterPro" id="IPR035516">
    <property type="entry name" value="Gyrase/topoIV_suA_C"/>
</dbReference>
<evidence type="ECO:0000256" key="4">
    <source>
        <dbReference type="ARBA" id="ARBA00022840"/>
    </source>
</evidence>
<keyword evidence="4 8" id="KW-0067">ATP-binding</keyword>
<comment type="caution">
    <text evidence="12">The sequence shown here is derived from an EMBL/GenBank/DDBJ whole genome shotgun (WGS) entry which is preliminary data.</text>
</comment>
<keyword evidence="8" id="KW-0963">Cytoplasm</keyword>
<protein>
    <recommendedName>
        <fullName evidence="8">DNA gyrase subunit A</fullName>
        <ecNumber evidence="8">5.6.2.2</ecNumber>
    </recommendedName>
</protein>
<dbReference type="Gene3D" id="3.30.1360.40">
    <property type="match status" value="1"/>
</dbReference>
<evidence type="ECO:0000256" key="10">
    <source>
        <dbReference type="SAM" id="MobiDB-lite"/>
    </source>
</evidence>
<evidence type="ECO:0000256" key="9">
    <source>
        <dbReference type="PROSITE-ProRule" id="PRU01384"/>
    </source>
</evidence>
<dbReference type="GO" id="GO:0009330">
    <property type="term" value="C:DNA topoisomerase type II (double strand cut, ATP-hydrolyzing) complex"/>
    <property type="evidence" value="ECO:0007669"/>
    <property type="project" value="TreeGrafter"/>
</dbReference>
<dbReference type="RefSeq" id="WP_008863399.1">
    <property type="nucleotide sequence ID" value="NZ_CAXTIX010000002.1"/>
</dbReference>
<name>F3QH75_9BURK</name>
<feature type="short sequence motif" description="GyrA-box" evidence="8">
    <location>
        <begin position="625"/>
        <end position="631"/>
    </location>
</feature>
<reference evidence="12 13" key="1">
    <citation type="submission" date="2011-02" db="EMBL/GenBank/DDBJ databases">
        <authorList>
            <person name="Weinstock G."/>
            <person name="Sodergren E."/>
            <person name="Clifton S."/>
            <person name="Fulton L."/>
            <person name="Fulton B."/>
            <person name="Courtney L."/>
            <person name="Fronick C."/>
            <person name="Harrison M."/>
            <person name="Strong C."/>
            <person name="Farmer C."/>
            <person name="Delahaunty K."/>
            <person name="Markovic C."/>
            <person name="Hall O."/>
            <person name="Minx P."/>
            <person name="Tomlinson C."/>
            <person name="Mitreva M."/>
            <person name="Hou S."/>
            <person name="Chen J."/>
            <person name="Wollam A."/>
            <person name="Pepin K.H."/>
            <person name="Johnson M."/>
            <person name="Bhonagiri V."/>
            <person name="Zhang X."/>
            <person name="Suruliraj S."/>
            <person name="Warren W."/>
            <person name="Chinwalla A."/>
            <person name="Mardis E.R."/>
            <person name="Wilson R.K."/>
        </authorList>
    </citation>
    <scope>NUCLEOTIDE SEQUENCE [LARGE SCALE GENOMIC DNA]</scope>
    <source>
        <strain evidence="12 13">YIT 11859</strain>
    </source>
</reference>
<dbReference type="NCBIfam" id="NF004044">
    <property type="entry name" value="PRK05561.1"/>
    <property type="match status" value="1"/>
</dbReference>
<dbReference type="HAMAP" id="MF_01897">
    <property type="entry name" value="GyrA"/>
    <property type="match status" value="1"/>
</dbReference>
<evidence type="ECO:0000313" key="12">
    <source>
        <dbReference type="EMBL" id="EGG57656.1"/>
    </source>
</evidence>
<dbReference type="AlphaFoldDB" id="F3QH75"/>
<keyword evidence="5 8" id="KW-0799">Topoisomerase</keyword>
<comment type="miscellaneous">
    <text evidence="8">Few gyrases are as efficient as E.coli at forming negative supercoils. Not all organisms have 2 type II topoisomerases; in organisms with a single type II topoisomerase this enzyme also has to decatenate newly replicated chromosomes.</text>
</comment>
<gene>
    <name evidence="8" type="primary">gyrA</name>
    <name evidence="12" type="ORF">HMPREF9439_00267</name>
</gene>
<comment type="catalytic activity">
    <reaction evidence="1 8 9">
        <text>ATP-dependent breakage, passage and rejoining of double-stranded DNA.</text>
        <dbReference type="EC" id="5.6.2.2"/>
    </reaction>
</comment>
<evidence type="ECO:0000256" key="2">
    <source>
        <dbReference type="ARBA" id="ARBA00008263"/>
    </source>
</evidence>
<feature type="compositionally biased region" description="Acidic residues" evidence="10">
    <location>
        <begin position="16"/>
        <end position="26"/>
    </location>
</feature>
<feature type="domain" description="Topo IIA-type catalytic" evidence="11">
    <location>
        <begin position="96"/>
        <end position="598"/>
    </location>
</feature>
<dbReference type="Gene3D" id="2.120.10.90">
    <property type="entry name" value="DNA gyrase/topoisomerase IV, subunit A, C-terminal"/>
    <property type="match status" value="1"/>
</dbReference>
<feature type="compositionally biased region" description="Basic and acidic residues" evidence="10">
    <location>
        <begin position="1"/>
        <end position="15"/>
    </location>
</feature>
<dbReference type="EMBL" id="AFBP01000004">
    <property type="protein sequence ID" value="EGG57656.1"/>
    <property type="molecule type" value="Genomic_DNA"/>
</dbReference>
<dbReference type="GeneID" id="43347804"/>
<evidence type="ECO:0000256" key="1">
    <source>
        <dbReference type="ARBA" id="ARBA00000185"/>
    </source>
</evidence>
<keyword evidence="3 8" id="KW-0547">Nucleotide-binding</keyword>
<evidence type="ECO:0000256" key="5">
    <source>
        <dbReference type="ARBA" id="ARBA00023029"/>
    </source>
</evidence>
<dbReference type="GO" id="GO:0005694">
    <property type="term" value="C:chromosome"/>
    <property type="evidence" value="ECO:0007669"/>
    <property type="project" value="InterPro"/>
</dbReference>
<dbReference type="OrthoDB" id="9806486at2"/>
<dbReference type="GO" id="GO:0005737">
    <property type="term" value="C:cytoplasm"/>
    <property type="evidence" value="ECO:0007669"/>
    <property type="project" value="UniProtKB-SubCell"/>
</dbReference>
<proteinExistence type="inferred from homology"/>
<dbReference type="Gene3D" id="1.10.268.10">
    <property type="entry name" value="Topoisomerase, domain 3"/>
    <property type="match status" value="1"/>
</dbReference>
<dbReference type="SUPFAM" id="SSF101904">
    <property type="entry name" value="GyrA/ParC C-terminal domain-like"/>
    <property type="match status" value="1"/>
</dbReference>
<feature type="compositionally biased region" description="Acidic residues" evidence="10">
    <location>
        <begin position="928"/>
        <end position="937"/>
    </location>
</feature>
<sequence>MADNDHNNENEKDKEEQEQDISDETGSETPENQAEESGDAGEGEKKKSRSRSRRENTPDWNLIRQQVNKAEPISLEDEMKRSYLDYAMSVIMGRALPDVRDGLKPVHRRVLFAMFELNNMWNTQHKKSARVVGDVIGKYHPHGDAAAYETIVRMAQDFSMRYPLVDGQGNFGSVDGDGAAAMRYTEVRLKKLSSEMLRGLDEDAVDFAPNYDGTQKEPTVLPTVFPELLINGSAGIAVGMATNIPPHNLRETVNACLLVLRNPECTIDEIIKVMPAPDFPTGGILYGLSDVHEAYRTGRGKAIIRAKTHIEEWDNGNRESIIIDEIPYQVNKRLLLEKIAQLVAEKKIDGMSFVRDESDKNGMRGVIELKRGANANVVLNLLYKNTQLQDSFGINLVALVNGQPKQLNIKEILVEFLSFRREVVTRVTMFRRDKARARVYLVEGQAIALANLDDFINIIRTSANAKIAEERLLEREWPAHEAAEMIKRANLDKKFLRPEDEDMTLGLTDQETYRLSSMQAKNILQMRLQSLTGLEQEKIHAEYKELVDTIIDLTDILAKPERVTAIIADSLETVAAEFGDERKTQIVANAENVKTKDLIPLREMVVTLTDTGYIKSQASIEYRAQKRGGQGKRAAQMKEGDIINQLFVATTHDVLLCFTNKGRLHWLNVWDVPEGSSSSKGRPIVNMLELTDDEKVTAVLPISDEDYAKDLYIFMATADGTVKKTPIGDFKNQRRAGINAINLLEGDVLVGAAVTDGKHDVMLFSDNGKVVRFSEDEVRAMGRAATGVRGMRLDEGQKVISMLVCGDDEDVTVLTATEFGYGKRSPLAEYTRHGRGTKGIISIQTTERNGKVVSALLVKENDEIILLTSTGKLVRTRVNEIRVLGRNTQGVTLISMEEGTKLVGLERVTENDDGDNASDNAAVEVEVVSETEAEEAELEAKDEAILKEEENDENL</sequence>
<accession>F3QH75</accession>
<evidence type="ECO:0000313" key="13">
    <source>
        <dbReference type="Proteomes" id="UP000005156"/>
    </source>
</evidence>
<dbReference type="Pfam" id="PF00521">
    <property type="entry name" value="DNA_topoisoIV"/>
    <property type="match status" value="1"/>
</dbReference>
<dbReference type="FunFam" id="2.120.10.90:FF:000005">
    <property type="entry name" value="DNA topoisomerase 4 subunit A"/>
    <property type="match status" value="1"/>
</dbReference>
<comment type="subcellular location">
    <subcellularLocation>
        <location evidence="8">Cytoplasm</location>
    </subcellularLocation>
</comment>
<dbReference type="InterPro" id="IPR013760">
    <property type="entry name" value="Topo_IIA-like_dom_sf"/>
</dbReference>
<dbReference type="FunFam" id="3.90.199.10:FF:000001">
    <property type="entry name" value="DNA gyrase subunit A"/>
    <property type="match status" value="1"/>
</dbReference>
<dbReference type="InterPro" id="IPR006691">
    <property type="entry name" value="GyrA/parC_rep"/>
</dbReference>
<dbReference type="CDD" id="cd00187">
    <property type="entry name" value="TOP4c"/>
    <property type="match status" value="1"/>
</dbReference>
<dbReference type="PROSITE" id="PS52040">
    <property type="entry name" value="TOPO_IIA"/>
    <property type="match status" value="1"/>
</dbReference>
<dbReference type="GO" id="GO:0006265">
    <property type="term" value="P:DNA topological change"/>
    <property type="evidence" value="ECO:0007669"/>
    <property type="project" value="UniProtKB-UniRule"/>
</dbReference>
<dbReference type="PANTHER" id="PTHR43493:SF5">
    <property type="entry name" value="DNA GYRASE SUBUNIT A, CHLOROPLASTIC_MITOCHONDRIAL"/>
    <property type="match status" value="1"/>
</dbReference>
<dbReference type="GO" id="GO:0034335">
    <property type="term" value="F:DNA negative supercoiling activity"/>
    <property type="evidence" value="ECO:0007669"/>
    <property type="project" value="UniProtKB-ARBA"/>
</dbReference>
<dbReference type="GO" id="GO:0005524">
    <property type="term" value="F:ATP binding"/>
    <property type="evidence" value="ECO:0007669"/>
    <property type="project" value="UniProtKB-UniRule"/>
</dbReference>
<dbReference type="NCBIfam" id="TIGR01063">
    <property type="entry name" value="gyrA"/>
    <property type="match status" value="1"/>
</dbReference>
<feature type="compositionally biased region" description="Basic and acidic residues" evidence="10">
    <location>
        <begin position="938"/>
        <end position="948"/>
    </location>
</feature>
<comment type="similarity">
    <text evidence="2 8">Belongs to the type II topoisomerase GyrA/ParC subunit family.</text>
</comment>
<evidence type="ECO:0000256" key="6">
    <source>
        <dbReference type="ARBA" id="ARBA00023125"/>
    </source>
</evidence>
<keyword evidence="13" id="KW-1185">Reference proteome</keyword>
<organism evidence="12 13">
    <name type="scientific">Parasutterella excrementihominis YIT 11859</name>
    <dbReference type="NCBI Taxonomy" id="762966"/>
    <lineage>
        <taxon>Bacteria</taxon>
        <taxon>Pseudomonadati</taxon>
        <taxon>Pseudomonadota</taxon>
        <taxon>Betaproteobacteria</taxon>
        <taxon>Burkholderiales</taxon>
        <taxon>Sutterellaceae</taxon>
        <taxon>Parasutterella</taxon>
    </lineage>
</organism>
<dbReference type="GO" id="GO:0006261">
    <property type="term" value="P:DNA-templated DNA replication"/>
    <property type="evidence" value="ECO:0007669"/>
    <property type="project" value="UniProtKB-UniRule"/>
</dbReference>
<dbReference type="GO" id="GO:0003677">
    <property type="term" value="F:DNA binding"/>
    <property type="evidence" value="ECO:0007669"/>
    <property type="project" value="UniProtKB-UniRule"/>
</dbReference>
<feature type="region of interest" description="Disordered" evidence="10">
    <location>
        <begin position="1"/>
        <end position="65"/>
    </location>
</feature>
<dbReference type="SUPFAM" id="SSF56719">
    <property type="entry name" value="Type II DNA topoisomerase"/>
    <property type="match status" value="1"/>
</dbReference>
<dbReference type="Proteomes" id="UP000005156">
    <property type="component" value="Unassembled WGS sequence"/>
</dbReference>
<dbReference type="FunFam" id="3.30.1360.40:FF:000002">
    <property type="entry name" value="DNA gyrase subunit A"/>
    <property type="match status" value="1"/>
</dbReference>
<keyword evidence="6 8" id="KW-0238">DNA-binding</keyword>
<feature type="region of interest" description="Disordered" evidence="10">
    <location>
        <begin position="928"/>
        <end position="955"/>
    </location>
</feature>
<dbReference type="SMART" id="SM00434">
    <property type="entry name" value="TOP4c"/>
    <property type="match status" value="1"/>
</dbReference>
<dbReference type="InterPro" id="IPR002205">
    <property type="entry name" value="Topo_IIA_dom_A"/>
</dbReference>
<comment type="function">
    <text evidence="8">A type II topoisomerase that negatively supercoils closed circular double-stranded (ds) DNA in an ATP-dependent manner to modulate DNA topology and maintain chromosomes in an underwound state. Negative supercoiling favors strand separation, and DNA replication, transcription, recombination and repair, all of which involve strand separation. Also able to catalyze the interconversion of other topological isomers of dsDNA rings, including catenanes and knotted rings. Type II topoisomerases break and join 2 DNA strands simultaneously in an ATP-dependent manner.</text>
</comment>
<dbReference type="Gene3D" id="3.90.199.10">
    <property type="entry name" value="Topoisomerase II, domain 5"/>
    <property type="match status" value="1"/>
</dbReference>
<evidence type="ECO:0000256" key="8">
    <source>
        <dbReference type="HAMAP-Rule" id="MF_01897"/>
    </source>
</evidence>
<dbReference type="PANTHER" id="PTHR43493">
    <property type="entry name" value="DNA GYRASE/TOPOISOMERASE SUBUNIT A"/>
    <property type="match status" value="1"/>
</dbReference>
<evidence type="ECO:0000256" key="3">
    <source>
        <dbReference type="ARBA" id="ARBA00022741"/>
    </source>
</evidence>
<comment type="subunit">
    <text evidence="8">Heterotetramer, composed of two GyrA and two GyrB chains. In the heterotetramer, GyrA contains the active site tyrosine that forms a transient covalent intermediate with DNA, while GyrB binds cofactors and catalyzes ATP hydrolysis.</text>
</comment>
<dbReference type="Pfam" id="PF03989">
    <property type="entry name" value="DNA_gyraseA_C"/>
    <property type="match status" value="6"/>
</dbReference>
<dbReference type="HOGENOM" id="CLU_002977_6_1_4"/>
<evidence type="ECO:0000256" key="7">
    <source>
        <dbReference type="ARBA" id="ARBA00023235"/>
    </source>
</evidence>
<dbReference type="NCBIfam" id="NF004043">
    <property type="entry name" value="PRK05560.1"/>
    <property type="match status" value="1"/>
</dbReference>
<feature type="active site" description="O-(5'-phospho-DNA)-tyrosine intermediate" evidence="8 9">
    <location>
        <position position="184"/>
    </location>
</feature>
<dbReference type="InterPro" id="IPR013757">
    <property type="entry name" value="Topo_IIA_A_a_sf"/>
</dbReference>
<dbReference type="InterPro" id="IPR050220">
    <property type="entry name" value="Type_II_DNA_Topoisomerases"/>
</dbReference>
<dbReference type="InterPro" id="IPR005743">
    <property type="entry name" value="GyrA"/>
</dbReference>